<name>A0A644W9T5_9ZZZZ</name>
<protein>
    <recommendedName>
        <fullName evidence="2">Chromosome partition protein Smc</fullName>
    </recommendedName>
</protein>
<evidence type="ECO:0000313" key="1">
    <source>
        <dbReference type="EMBL" id="MPM00585.1"/>
    </source>
</evidence>
<gene>
    <name evidence="1" type="ORF">SDC9_46812</name>
</gene>
<sequence>MSRELVWVDESIAAQIEIVSDIVRTNKTSIEDAVKKITDDADAISENLEENLIKFRYHAQQTREKYKQVVSEELEATYKVWEECEKLRDEAYEKLSSLTGSIKTVKPQLDEIVEEIHDIKEALSSANIYGADHLYEVIRKFNELTDEEKQQFKTLLSR</sequence>
<reference evidence="1" key="1">
    <citation type="submission" date="2019-08" db="EMBL/GenBank/DDBJ databases">
        <authorList>
            <person name="Kucharzyk K."/>
            <person name="Murdoch R.W."/>
            <person name="Higgins S."/>
            <person name="Loffler F."/>
        </authorList>
    </citation>
    <scope>NUCLEOTIDE SEQUENCE</scope>
</reference>
<dbReference type="SUPFAM" id="SSF58113">
    <property type="entry name" value="Apolipoprotein A-I"/>
    <property type="match status" value="1"/>
</dbReference>
<proteinExistence type="predicted"/>
<dbReference type="AlphaFoldDB" id="A0A644W9T5"/>
<evidence type="ECO:0008006" key="2">
    <source>
        <dbReference type="Google" id="ProtNLM"/>
    </source>
</evidence>
<organism evidence="1">
    <name type="scientific">bioreactor metagenome</name>
    <dbReference type="NCBI Taxonomy" id="1076179"/>
    <lineage>
        <taxon>unclassified sequences</taxon>
        <taxon>metagenomes</taxon>
        <taxon>ecological metagenomes</taxon>
    </lineage>
</organism>
<dbReference type="EMBL" id="VSSQ01000739">
    <property type="protein sequence ID" value="MPM00585.1"/>
    <property type="molecule type" value="Genomic_DNA"/>
</dbReference>
<accession>A0A644W9T5</accession>
<comment type="caution">
    <text evidence="1">The sequence shown here is derived from an EMBL/GenBank/DDBJ whole genome shotgun (WGS) entry which is preliminary data.</text>
</comment>